<protein>
    <submittedName>
        <fullName evidence="7">Choline dehydrogenase</fullName>
        <ecNumber evidence="7">1.1.99.1</ecNumber>
    </submittedName>
</protein>
<dbReference type="AlphaFoldDB" id="A0A7W7CCS4"/>
<dbReference type="Gene3D" id="3.50.50.60">
    <property type="entry name" value="FAD/NAD(P)-binding domain"/>
    <property type="match status" value="1"/>
</dbReference>
<comment type="cofactor">
    <cofactor evidence="1 5">
        <name>FAD</name>
        <dbReference type="ChEBI" id="CHEBI:57692"/>
    </cofactor>
</comment>
<accession>A0A7W7CCS4</accession>
<dbReference type="InterPro" id="IPR007867">
    <property type="entry name" value="GMC_OxRtase_C"/>
</dbReference>
<evidence type="ECO:0000256" key="5">
    <source>
        <dbReference type="PIRSR" id="PIRSR000137-2"/>
    </source>
</evidence>
<dbReference type="Proteomes" id="UP000533598">
    <property type="component" value="Unassembled WGS sequence"/>
</dbReference>
<dbReference type="GO" id="GO:0050660">
    <property type="term" value="F:flavin adenine dinucleotide binding"/>
    <property type="evidence" value="ECO:0007669"/>
    <property type="project" value="InterPro"/>
</dbReference>
<comment type="caution">
    <text evidence="7">The sequence shown here is derived from an EMBL/GenBank/DDBJ whole genome shotgun (WGS) entry which is preliminary data.</text>
</comment>
<sequence length="504" mass="53057">MSGVHLPDEVDTIVVGAGTGGAAFTGLLAAHSTETVLLVEAGPDYGHFTDGRWPADVLDAKAIPLSHDWGLSGTVHSGRTLDLPRAKVIGGCSAHNGCTAALGAREDYDEWARLGNPGWDAATVEPLLHWTRDRFRVRRYRMDELTSAQAAFVRAGMSTGLPFADDLDDLEAGVGIGPMPVNIVDGVRWNASLAFLDPVRHRPGLTIAGDTTVRRVLFAGSTAIGVEIDSPDGARTVRAGRVIIACGAYQSPALLLRSGVGPAADLRALDIPVVADLPGVGGHLLDHSCVQLDFHGKDGLLDDLARTPWHPDEQTVGRARSSRCDNGPYDIHVFMVAGANSGHPGLPPISLYGGAMRARSEGRITLRSNDPHDLPRIDHRYGTDPDGYDRLVLSEAAELLRTMTTQPELAAILGREASTGDPLDRIVNYCHPAGSCKMGPGTDPAAVVDARGAVRGLAGLHVADASIMPAISRGNINLPTAMIGARIAAALLDITPVDAVLEQA</sequence>
<proteinExistence type="inferred from homology"/>
<keyword evidence="3" id="KW-0285">Flavoprotein</keyword>
<comment type="similarity">
    <text evidence="2">Belongs to the GMC oxidoreductase family.</text>
</comment>
<evidence type="ECO:0000256" key="2">
    <source>
        <dbReference type="ARBA" id="ARBA00010790"/>
    </source>
</evidence>
<organism evidence="7 8">
    <name type="scientific">Crossiella cryophila</name>
    <dbReference type="NCBI Taxonomy" id="43355"/>
    <lineage>
        <taxon>Bacteria</taxon>
        <taxon>Bacillati</taxon>
        <taxon>Actinomycetota</taxon>
        <taxon>Actinomycetes</taxon>
        <taxon>Pseudonocardiales</taxon>
        <taxon>Pseudonocardiaceae</taxon>
        <taxon>Crossiella</taxon>
    </lineage>
</organism>
<evidence type="ECO:0000313" key="8">
    <source>
        <dbReference type="Proteomes" id="UP000533598"/>
    </source>
</evidence>
<feature type="binding site" evidence="5">
    <location>
        <position position="213"/>
    </location>
    <ligand>
        <name>FAD</name>
        <dbReference type="ChEBI" id="CHEBI:57692"/>
    </ligand>
</feature>
<evidence type="ECO:0000256" key="1">
    <source>
        <dbReference type="ARBA" id="ARBA00001974"/>
    </source>
</evidence>
<keyword evidence="8" id="KW-1185">Reference proteome</keyword>
<feature type="binding site" evidence="5">
    <location>
        <position position="429"/>
    </location>
    <ligand>
        <name>substrate</name>
    </ligand>
</feature>
<keyword evidence="4 5" id="KW-0274">FAD</keyword>
<dbReference type="SUPFAM" id="SSF51905">
    <property type="entry name" value="FAD/NAD(P)-binding domain"/>
    <property type="match status" value="1"/>
</dbReference>
<dbReference type="PANTHER" id="PTHR11552:SF147">
    <property type="entry name" value="CHOLINE DEHYDROGENASE, MITOCHONDRIAL"/>
    <property type="match status" value="1"/>
</dbReference>
<dbReference type="PANTHER" id="PTHR11552">
    <property type="entry name" value="GLUCOSE-METHANOL-CHOLINE GMC OXIDOREDUCTASE"/>
    <property type="match status" value="1"/>
</dbReference>
<feature type="binding site" evidence="5">
    <location>
        <position position="88"/>
    </location>
    <ligand>
        <name>FAD</name>
        <dbReference type="ChEBI" id="CHEBI:57692"/>
    </ligand>
</feature>
<name>A0A7W7CCS4_9PSEU</name>
<dbReference type="GO" id="GO:0008812">
    <property type="term" value="F:choline dehydrogenase activity"/>
    <property type="evidence" value="ECO:0007669"/>
    <property type="project" value="UniProtKB-EC"/>
</dbReference>
<dbReference type="InterPro" id="IPR012132">
    <property type="entry name" value="GMC_OxRdtase"/>
</dbReference>
<dbReference type="PROSITE" id="PS00624">
    <property type="entry name" value="GMC_OXRED_2"/>
    <property type="match status" value="1"/>
</dbReference>
<feature type="domain" description="Glucose-methanol-choline oxidoreductase N-terminal" evidence="6">
    <location>
        <begin position="247"/>
        <end position="261"/>
    </location>
</feature>
<dbReference type="SUPFAM" id="SSF54373">
    <property type="entry name" value="FAD-linked reductases, C-terminal domain"/>
    <property type="match status" value="1"/>
</dbReference>
<dbReference type="RefSeq" id="WP_185004557.1">
    <property type="nucleotide sequence ID" value="NZ_BAAAUI010000010.1"/>
</dbReference>
<dbReference type="InterPro" id="IPR036188">
    <property type="entry name" value="FAD/NAD-bd_sf"/>
</dbReference>
<dbReference type="EC" id="1.1.99.1" evidence="7"/>
<dbReference type="Pfam" id="PF05199">
    <property type="entry name" value="GMC_oxred_C"/>
    <property type="match status" value="1"/>
</dbReference>
<evidence type="ECO:0000256" key="4">
    <source>
        <dbReference type="ARBA" id="ARBA00022827"/>
    </source>
</evidence>
<dbReference type="InterPro" id="IPR000172">
    <property type="entry name" value="GMC_OxRdtase_N"/>
</dbReference>
<dbReference type="PIRSF" id="PIRSF000137">
    <property type="entry name" value="Alcohol_oxidase"/>
    <property type="match status" value="1"/>
</dbReference>
<evidence type="ECO:0000313" key="7">
    <source>
        <dbReference type="EMBL" id="MBB4678720.1"/>
    </source>
</evidence>
<reference evidence="7 8" key="1">
    <citation type="submission" date="2020-08" db="EMBL/GenBank/DDBJ databases">
        <title>Sequencing the genomes of 1000 actinobacteria strains.</title>
        <authorList>
            <person name="Klenk H.-P."/>
        </authorList>
    </citation>
    <scope>NUCLEOTIDE SEQUENCE [LARGE SCALE GENOMIC DNA]</scope>
    <source>
        <strain evidence="7 8">DSM 44230</strain>
    </source>
</reference>
<gene>
    <name evidence="7" type="ORF">HNR67_004838</name>
</gene>
<evidence type="ECO:0000256" key="3">
    <source>
        <dbReference type="ARBA" id="ARBA00022630"/>
    </source>
</evidence>
<dbReference type="Pfam" id="PF00732">
    <property type="entry name" value="GMC_oxred_N"/>
    <property type="match status" value="1"/>
</dbReference>
<evidence type="ECO:0000259" key="6">
    <source>
        <dbReference type="PROSITE" id="PS00624"/>
    </source>
</evidence>
<dbReference type="Gene3D" id="3.30.410.40">
    <property type="match status" value="1"/>
</dbReference>
<dbReference type="EMBL" id="JACHMH010000001">
    <property type="protein sequence ID" value="MBB4678720.1"/>
    <property type="molecule type" value="Genomic_DNA"/>
</dbReference>
<keyword evidence="7" id="KW-0560">Oxidoreductase</keyword>